<gene>
    <name evidence="2" type="ORF">LSTR_LSTR011708</name>
</gene>
<comment type="caution">
    <text evidence="2">The sequence shown here is derived from an EMBL/GenBank/DDBJ whole genome shotgun (WGS) entry which is preliminary data.</text>
</comment>
<reference evidence="2 3" key="1">
    <citation type="journal article" date="2017" name="Gigascience">
        <title>Genome sequence of the small brown planthopper, Laodelphax striatellus.</title>
        <authorList>
            <person name="Zhu J."/>
            <person name="Jiang F."/>
            <person name="Wang X."/>
            <person name="Yang P."/>
            <person name="Bao Y."/>
            <person name="Zhao W."/>
            <person name="Wang W."/>
            <person name="Lu H."/>
            <person name="Wang Q."/>
            <person name="Cui N."/>
            <person name="Li J."/>
            <person name="Chen X."/>
            <person name="Luo L."/>
            <person name="Yu J."/>
            <person name="Kang L."/>
            <person name="Cui F."/>
        </authorList>
    </citation>
    <scope>NUCLEOTIDE SEQUENCE [LARGE SCALE GENOMIC DNA]</scope>
    <source>
        <strain evidence="2">Lst14</strain>
    </source>
</reference>
<feature type="transmembrane region" description="Helical" evidence="1">
    <location>
        <begin position="31"/>
        <end position="51"/>
    </location>
</feature>
<dbReference type="EMBL" id="QKKF02027392">
    <property type="protein sequence ID" value="RZF35853.1"/>
    <property type="molecule type" value="Genomic_DNA"/>
</dbReference>
<feature type="transmembrane region" description="Helical" evidence="1">
    <location>
        <begin position="125"/>
        <end position="146"/>
    </location>
</feature>
<organism evidence="2 3">
    <name type="scientific">Laodelphax striatellus</name>
    <name type="common">Small brown planthopper</name>
    <name type="synonym">Delphax striatella</name>
    <dbReference type="NCBI Taxonomy" id="195883"/>
    <lineage>
        <taxon>Eukaryota</taxon>
        <taxon>Metazoa</taxon>
        <taxon>Ecdysozoa</taxon>
        <taxon>Arthropoda</taxon>
        <taxon>Hexapoda</taxon>
        <taxon>Insecta</taxon>
        <taxon>Pterygota</taxon>
        <taxon>Neoptera</taxon>
        <taxon>Paraneoptera</taxon>
        <taxon>Hemiptera</taxon>
        <taxon>Auchenorrhyncha</taxon>
        <taxon>Fulgoroidea</taxon>
        <taxon>Delphacidae</taxon>
        <taxon>Criomorphinae</taxon>
        <taxon>Laodelphax</taxon>
    </lineage>
</organism>
<keyword evidence="1" id="KW-0472">Membrane</keyword>
<protein>
    <submittedName>
        <fullName evidence="2">Uncharacterized protein</fullName>
    </submittedName>
</protein>
<keyword evidence="3" id="KW-1185">Reference proteome</keyword>
<evidence type="ECO:0000313" key="2">
    <source>
        <dbReference type="EMBL" id="RZF35853.1"/>
    </source>
</evidence>
<accession>A0A482WQQ8</accession>
<proteinExistence type="predicted"/>
<name>A0A482WQQ8_LAOST</name>
<evidence type="ECO:0000313" key="3">
    <source>
        <dbReference type="Proteomes" id="UP000291343"/>
    </source>
</evidence>
<sequence length="493" mass="57230">MKSNSEIFLKPTLTLAEALGLYPFTGSNHTITVSSTIVVLLFAFYLGYYNLMKMLWNTRPFQRLIHNFMSFYDILKLVTLLSMVAGPFICISDIGNYWETIRRAEMVMYELNITQTSYQTKKTQVVKILLILLFCCFIFTFSSWWFGSLFHLFSIFSVRLCVLNTLFIGILSELCHKFQNFNWHLNDLSCRFPAFLIPPANRRTPFNEFACVAFTRKNFIVNSSFNPRITVQKIRNLNRVHKFLTEEYSEAQKMRISSTFSIIPTMRTKSKTEENLRPTITLSRIFGLYPYSGPNYKLTIKSTFIAVSFAAYLIFYNLNKFLKHSTAYYKATIVSNVMSCYDLLKIVSIVATISSPLLYRDDVEMFWESLYNAEMLLHELNIAQPSVQTRRKQGVKIMSFFTIVLTVFVVSYIKYGSVFHLTSIYTTRLVVLNMLFAKRAGCLVHEIMEDEHPEEVAKEIVSVIAPGVIFFAEEISNNYSERIRENNNNTTYS</sequence>
<keyword evidence="1" id="KW-0812">Transmembrane</keyword>
<evidence type="ECO:0000256" key="1">
    <source>
        <dbReference type="SAM" id="Phobius"/>
    </source>
</evidence>
<dbReference type="InParanoid" id="A0A482WQQ8"/>
<feature type="transmembrane region" description="Helical" evidence="1">
    <location>
        <begin position="152"/>
        <end position="171"/>
    </location>
</feature>
<dbReference type="AlphaFoldDB" id="A0A482WQQ8"/>
<keyword evidence="1" id="KW-1133">Transmembrane helix</keyword>
<feature type="transmembrane region" description="Helical" evidence="1">
    <location>
        <begin position="394"/>
        <end position="413"/>
    </location>
</feature>
<dbReference type="Proteomes" id="UP000291343">
    <property type="component" value="Unassembled WGS sequence"/>
</dbReference>